<accession>E5A7W3</accession>
<dbReference type="Proteomes" id="UP000002668">
    <property type="component" value="Genome"/>
</dbReference>
<dbReference type="AlphaFoldDB" id="E5A7W3"/>
<evidence type="ECO:0000313" key="2">
    <source>
        <dbReference type="Proteomes" id="UP000002668"/>
    </source>
</evidence>
<dbReference type="EMBL" id="FP929137">
    <property type="protein sequence ID" value="CBX99708.1"/>
    <property type="molecule type" value="Genomic_DNA"/>
</dbReference>
<sequence length="59" mass="6770">MQYHTTVVLPSIEVRGLERNSRPSSVRDTDHLPFRACQAPLFETLLKFCKCYSPIRSSS</sequence>
<proteinExistence type="predicted"/>
<keyword evidence="2" id="KW-1185">Reference proteome</keyword>
<dbReference type="VEuPathDB" id="FungiDB:LEMA_uP072970.1"/>
<evidence type="ECO:0000313" key="1">
    <source>
        <dbReference type="EMBL" id="CBX99708.1"/>
    </source>
</evidence>
<dbReference type="HOGENOM" id="CLU_2961240_0_0_1"/>
<dbReference type="InParanoid" id="E5A7W3"/>
<protein>
    <submittedName>
        <fullName evidence="1">Predicted protein</fullName>
    </submittedName>
</protein>
<gene>
    <name evidence="1" type="ORF">LEMA_uP072970.1</name>
</gene>
<reference evidence="2" key="1">
    <citation type="journal article" date="2011" name="Nat. Commun.">
        <title>Effector diversification within compartments of the Leptosphaeria maculans genome affected by Repeat-Induced Point mutations.</title>
        <authorList>
            <person name="Rouxel T."/>
            <person name="Grandaubert J."/>
            <person name="Hane J.K."/>
            <person name="Hoede C."/>
            <person name="van de Wouw A.P."/>
            <person name="Couloux A."/>
            <person name="Dominguez V."/>
            <person name="Anthouard V."/>
            <person name="Bally P."/>
            <person name="Bourras S."/>
            <person name="Cozijnsen A.J."/>
            <person name="Ciuffetti L.M."/>
            <person name="Degrave A."/>
            <person name="Dilmaghani A."/>
            <person name="Duret L."/>
            <person name="Fudal I."/>
            <person name="Goodwin S.B."/>
            <person name="Gout L."/>
            <person name="Glaser N."/>
            <person name="Linglin J."/>
            <person name="Kema G.H.J."/>
            <person name="Lapalu N."/>
            <person name="Lawrence C.B."/>
            <person name="May K."/>
            <person name="Meyer M."/>
            <person name="Ollivier B."/>
            <person name="Poulain J."/>
            <person name="Schoch C.L."/>
            <person name="Simon A."/>
            <person name="Spatafora J.W."/>
            <person name="Stachowiak A."/>
            <person name="Turgeon B.G."/>
            <person name="Tyler B.M."/>
            <person name="Vincent D."/>
            <person name="Weissenbach J."/>
            <person name="Amselem J."/>
            <person name="Quesneville H."/>
            <person name="Oliver R.P."/>
            <person name="Wincker P."/>
            <person name="Balesdent M.-H."/>
            <person name="Howlett B.J."/>
        </authorList>
    </citation>
    <scope>NUCLEOTIDE SEQUENCE [LARGE SCALE GENOMIC DNA]</scope>
    <source>
        <strain evidence="2">JN3 / isolate v23.1.3 / race Av1-4-5-6-7-8</strain>
    </source>
</reference>
<name>E5A7W3_LEPMJ</name>
<organism evidence="2">
    <name type="scientific">Leptosphaeria maculans (strain JN3 / isolate v23.1.3 / race Av1-4-5-6-7-8)</name>
    <name type="common">Blackleg fungus</name>
    <name type="synonym">Phoma lingam</name>
    <dbReference type="NCBI Taxonomy" id="985895"/>
    <lineage>
        <taxon>Eukaryota</taxon>
        <taxon>Fungi</taxon>
        <taxon>Dikarya</taxon>
        <taxon>Ascomycota</taxon>
        <taxon>Pezizomycotina</taxon>
        <taxon>Dothideomycetes</taxon>
        <taxon>Pleosporomycetidae</taxon>
        <taxon>Pleosporales</taxon>
        <taxon>Pleosporineae</taxon>
        <taxon>Leptosphaeriaceae</taxon>
        <taxon>Plenodomus</taxon>
        <taxon>Plenodomus lingam/Leptosphaeria maculans species complex</taxon>
    </lineage>
</organism>